<evidence type="ECO:0000313" key="1">
    <source>
        <dbReference type="EMBL" id="PVI06765.1"/>
    </source>
</evidence>
<dbReference type="AlphaFoldDB" id="A0A2V1EBY3"/>
<keyword evidence="2" id="KW-1185">Reference proteome</keyword>
<accession>A0A2V1EBY3</accession>
<dbReference type="Proteomes" id="UP000244855">
    <property type="component" value="Unassembled WGS sequence"/>
</dbReference>
<gene>
    <name evidence="1" type="ORF">DM02DRAFT_407835</name>
</gene>
<proteinExistence type="predicted"/>
<protein>
    <submittedName>
        <fullName evidence="1">Uncharacterized protein</fullName>
    </submittedName>
</protein>
<sequence>MIVLRTRARKPCMWKRLHLLMCTKWTLLSPPFIFFSFATFSFFLFLLLLSLVSEASTTSPHLAATTGMDLSLGGKHAMQDLYSYLMHPGNTAYGLDNLAGGYMYPFRCIISSTHLSFIPMLTSNAHIRHCFL</sequence>
<organism evidence="1 2">
    <name type="scientific">Periconia macrospinosa</name>
    <dbReference type="NCBI Taxonomy" id="97972"/>
    <lineage>
        <taxon>Eukaryota</taxon>
        <taxon>Fungi</taxon>
        <taxon>Dikarya</taxon>
        <taxon>Ascomycota</taxon>
        <taxon>Pezizomycotina</taxon>
        <taxon>Dothideomycetes</taxon>
        <taxon>Pleosporomycetidae</taxon>
        <taxon>Pleosporales</taxon>
        <taxon>Massarineae</taxon>
        <taxon>Periconiaceae</taxon>
        <taxon>Periconia</taxon>
    </lineage>
</organism>
<dbReference type="EMBL" id="KZ805307">
    <property type="protein sequence ID" value="PVI06765.1"/>
    <property type="molecule type" value="Genomic_DNA"/>
</dbReference>
<evidence type="ECO:0000313" key="2">
    <source>
        <dbReference type="Proteomes" id="UP000244855"/>
    </source>
</evidence>
<name>A0A2V1EBY3_9PLEO</name>
<reference evidence="1 2" key="1">
    <citation type="journal article" date="2018" name="Sci. Rep.">
        <title>Comparative genomics provides insights into the lifestyle and reveals functional heterogeneity of dark septate endophytic fungi.</title>
        <authorList>
            <person name="Knapp D.G."/>
            <person name="Nemeth J.B."/>
            <person name="Barry K."/>
            <person name="Hainaut M."/>
            <person name="Henrissat B."/>
            <person name="Johnson J."/>
            <person name="Kuo A."/>
            <person name="Lim J.H.P."/>
            <person name="Lipzen A."/>
            <person name="Nolan M."/>
            <person name="Ohm R.A."/>
            <person name="Tamas L."/>
            <person name="Grigoriev I.V."/>
            <person name="Spatafora J.W."/>
            <person name="Nagy L.G."/>
            <person name="Kovacs G.M."/>
        </authorList>
    </citation>
    <scope>NUCLEOTIDE SEQUENCE [LARGE SCALE GENOMIC DNA]</scope>
    <source>
        <strain evidence="1 2">DSE2036</strain>
    </source>
</reference>